<proteinExistence type="predicted"/>
<gene>
    <name evidence="2" type="ORF">D9619_004713</name>
</gene>
<evidence type="ECO:0000256" key="1">
    <source>
        <dbReference type="SAM" id="MobiDB-lite"/>
    </source>
</evidence>
<feature type="compositionally biased region" description="Low complexity" evidence="1">
    <location>
        <begin position="133"/>
        <end position="145"/>
    </location>
</feature>
<reference evidence="2 3" key="1">
    <citation type="journal article" date="2020" name="ISME J.">
        <title>Uncovering the hidden diversity of litter-decomposition mechanisms in mushroom-forming fungi.</title>
        <authorList>
            <person name="Floudas D."/>
            <person name="Bentzer J."/>
            <person name="Ahren D."/>
            <person name="Johansson T."/>
            <person name="Persson P."/>
            <person name="Tunlid A."/>
        </authorList>
    </citation>
    <scope>NUCLEOTIDE SEQUENCE [LARGE SCALE GENOMIC DNA]</scope>
    <source>
        <strain evidence="2 3">CBS 101986</strain>
    </source>
</reference>
<dbReference type="EMBL" id="JAACJJ010000014">
    <property type="protein sequence ID" value="KAF5327801.1"/>
    <property type="molecule type" value="Genomic_DNA"/>
</dbReference>
<comment type="caution">
    <text evidence="2">The sequence shown here is derived from an EMBL/GenBank/DDBJ whole genome shotgun (WGS) entry which is preliminary data.</text>
</comment>
<dbReference type="AlphaFoldDB" id="A0A8H5BRA7"/>
<feature type="region of interest" description="Disordered" evidence="1">
    <location>
        <begin position="129"/>
        <end position="160"/>
    </location>
</feature>
<organism evidence="2 3">
    <name type="scientific">Psilocybe cf. subviscida</name>
    <dbReference type="NCBI Taxonomy" id="2480587"/>
    <lineage>
        <taxon>Eukaryota</taxon>
        <taxon>Fungi</taxon>
        <taxon>Dikarya</taxon>
        <taxon>Basidiomycota</taxon>
        <taxon>Agaricomycotina</taxon>
        <taxon>Agaricomycetes</taxon>
        <taxon>Agaricomycetidae</taxon>
        <taxon>Agaricales</taxon>
        <taxon>Agaricineae</taxon>
        <taxon>Strophariaceae</taxon>
        <taxon>Psilocybe</taxon>
    </lineage>
</organism>
<feature type="region of interest" description="Disordered" evidence="1">
    <location>
        <begin position="181"/>
        <end position="213"/>
    </location>
</feature>
<keyword evidence="3" id="KW-1185">Reference proteome</keyword>
<evidence type="ECO:0000313" key="3">
    <source>
        <dbReference type="Proteomes" id="UP000567179"/>
    </source>
</evidence>
<evidence type="ECO:0000313" key="2">
    <source>
        <dbReference type="EMBL" id="KAF5327801.1"/>
    </source>
</evidence>
<feature type="region of interest" description="Disordered" evidence="1">
    <location>
        <begin position="285"/>
        <end position="318"/>
    </location>
</feature>
<dbReference type="OrthoDB" id="3256438at2759"/>
<name>A0A8H5BRA7_9AGAR</name>
<feature type="region of interest" description="Disordered" evidence="1">
    <location>
        <begin position="1"/>
        <end position="50"/>
    </location>
</feature>
<accession>A0A8H5BRA7</accession>
<dbReference type="Proteomes" id="UP000567179">
    <property type="component" value="Unassembled WGS sequence"/>
</dbReference>
<sequence length="356" mass="38732">MPLLEPSSPVLLQEDPAVRKRTSSFSYPATAFTPNPRPAKSPRTTTMGSALRRTESVYDLSEPSTSSPPLPSIAQGVDDIRRSATILTLNRFKERRLQRQASLATKPGVPMTICTSQLDFTRLCLPPQIPPWSSSGRGSSALARAPPQKHRRPPFNPRRPLFTLEPPSQVALPSVASPATSKYYHRNTSPLTPNPGPAPRRPTFPRSKRQPNLRRCAVKNLMIQTPEGRRVLSMGARLAYSIESATRDLEAIVGDASCDMDEEDSEHESDNDVVMVGIKNSSISTPTHTSAAIPMPVSKSAPVPIPTRASPPRTPLSMLRTPSISPTNSTLAQPVLTASWVVVKGGDDWEMVHCSA</sequence>
<protein>
    <submittedName>
        <fullName evidence="2">Uncharacterized protein</fullName>
    </submittedName>
</protein>
<feature type="compositionally biased region" description="Pro residues" evidence="1">
    <location>
        <begin position="192"/>
        <end position="202"/>
    </location>
</feature>